<dbReference type="EMBL" id="VRYZ01000003">
    <property type="protein sequence ID" value="TXS92317.1"/>
    <property type="molecule type" value="Genomic_DNA"/>
</dbReference>
<dbReference type="AlphaFoldDB" id="A0A5C8ZXW0"/>
<dbReference type="Pfam" id="PF01554">
    <property type="entry name" value="MatE"/>
    <property type="match status" value="2"/>
</dbReference>
<feature type="transmembrane region" description="Helical" evidence="6">
    <location>
        <begin position="356"/>
        <end position="377"/>
    </location>
</feature>
<dbReference type="InterPro" id="IPR044644">
    <property type="entry name" value="DinF-like"/>
</dbReference>
<evidence type="ECO:0000256" key="4">
    <source>
        <dbReference type="ARBA" id="ARBA00022989"/>
    </source>
</evidence>
<evidence type="ECO:0000313" key="8">
    <source>
        <dbReference type="Proteomes" id="UP000321933"/>
    </source>
</evidence>
<feature type="transmembrane region" description="Helical" evidence="6">
    <location>
        <begin position="271"/>
        <end position="294"/>
    </location>
</feature>
<dbReference type="CDD" id="cd13136">
    <property type="entry name" value="MATE_DinF_like"/>
    <property type="match status" value="1"/>
</dbReference>
<gene>
    <name evidence="7" type="ORF">FVW59_07790</name>
</gene>
<keyword evidence="4 6" id="KW-1133">Transmembrane helix</keyword>
<dbReference type="PANTHER" id="PTHR42893:SF46">
    <property type="entry name" value="PROTEIN DETOXIFICATION 44, CHLOROPLASTIC"/>
    <property type="match status" value="1"/>
</dbReference>
<feature type="transmembrane region" description="Helical" evidence="6">
    <location>
        <begin position="12"/>
        <end position="31"/>
    </location>
</feature>
<feature type="transmembrane region" description="Helical" evidence="6">
    <location>
        <begin position="241"/>
        <end position="259"/>
    </location>
</feature>
<comment type="caution">
    <text evidence="7">The sequence shown here is derived from an EMBL/GenBank/DDBJ whole genome shotgun (WGS) entry which is preliminary data.</text>
</comment>
<feature type="transmembrane region" description="Helical" evidence="6">
    <location>
        <begin position="384"/>
        <end position="402"/>
    </location>
</feature>
<feature type="transmembrane region" description="Helical" evidence="6">
    <location>
        <begin position="161"/>
        <end position="185"/>
    </location>
</feature>
<evidence type="ECO:0000256" key="5">
    <source>
        <dbReference type="ARBA" id="ARBA00023136"/>
    </source>
</evidence>
<feature type="transmembrane region" description="Helical" evidence="6">
    <location>
        <begin position="191"/>
        <end position="213"/>
    </location>
</feature>
<comment type="similarity">
    <text evidence="2">Belongs to the multi antimicrobial extrusion (MATE) (TC 2.A.66.1) family.</text>
</comment>
<proteinExistence type="inferred from homology"/>
<keyword evidence="3 6" id="KW-0812">Transmembrane</keyword>
<evidence type="ECO:0000256" key="2">
    <source>
        <dbReference type="ARBA" id="ARBA00010199"/>
    </source>
</evidence>
<organism evidence="7 8">
    <name type="scientific">Parahaliea aestuarii</name>
    <dbReference type="NCBI Taxonomy" id="1852021"/>
    <lineage>
        <taxon>Bacteria</taxon>
        <taxon>Pseudomonadati</taxon>
        <taxon>Pseudomonadota</taxon>
        <taxon>Gammaproteobacteria</taxon>
        <taxon>Cellvibrionales</taxon>
        <taxon>Halieaceae</taxon>
        <taxon>Parahaliea</taxon>
    </lineage>
</organism>
<dbReference type="PANTHER" id="PTHR42893">
    <property type="entry name" value="PROTEIN DETOXIFICATION 44, CHLOROPLASTIC-RELATED"/>
    <property type="match status" value="1"/>
</dbReference>
<accession>A0A5C8ZXW0</accession>
<feature type="transmembrane region" description="Helical" evidence="6">
    <location>
        <begin position="314"/>
        <end position="336"/>
    </location>
</feature>
<evidence type="ECO:0000256" key="3">
    <source>
        <dbReference type="ARBA" id="ARBA00022692"/>
    </source>
</evidence>
<dbReference type="GO" id="GO:0005886">
    <property type="term" value="C:plasma membrane"/>
    <property type="evidence" value="ECO:0007669"/>
    <property type="project" value="TreeGrafter"/>
</dbReference>
<feature type="transmembrane region" description="Helical" evidence="6">
    <location>
        <begin position="136"/>
        <end position="154"/>
    </location>
</feature>
<feature type="transmembrane region" description="Helical" evidence="6">
    <location>
        <begin position="408"/>
        <end position="429"/>
    </location>
</feature>
<feature type="transmembrane region" description="Helical" evidence="6">
    <location>
        <begin position="43"/>
        <end position="65"/>
    </location>
</feature>
<evidence type="ECO:0000256" key="1">
    <source>
        <dbReference type="ARBA" id="ARBA00004141"/>
    </source>
</evidence>
<comment type="subcellular location">
    <subcellularLocation>
        <location evidence="1">Membrane</location>
        <topology evidence="1">Multi-pass membrane protein</topology>
    </subcellularLocation>
</comment>
<feature type="transmembrane region" description="Helical" evidence="6">
    <location>
        <begin position="86"/>
        <end position="116"/>
    </location>
</feature>
<keyword evidence="8" id="KW-1185">Reference proteome</keyword>
<reference evidence="7 8" key="1">
    <citation type="submission" date="2019-08" db="EMBL/GenBank/DDBJ databases">
        <title>Parahaliea maris sp. nov., isolated from the surface seawater.</title>
        <authorList>
            <person name="Liu Y."/>
        </authorList>
    </citation>
    <scope>NUCLEOTIDE SEQUENCE [LARGE SCALE GENOMIC DNA]</scope>
    <source>
        <strain evidence="7 8">S2-26</strain>
    </source>
</reference>
<sequence>MPSLSPLDRKIWGIAWPAMLSNISIPLLGLADAAILGHLDSPLYLGAVAIGGALLAFLYWGFGFLRMGTTGLVARAVGAGREQEALLVLARSAVLALVIAAMLLTLHPLLLAAGFALMAPASDILPLADSYVRIRLYSAPAVLVTYAVVGWCIGRQDTRRPLLIVISTNVLNILLDLFFILGLGLNSDGAALATVIAEYSGCALALWQVWLALPEARWREIARQLWRPADYHELLRSNWHLFVRTICLLAGFAFFTAAGDKLGSTVLAANALMLQLLMFCAHALDGFAFAAEGLTGQRLGGGDRAGFQAAVKRCALWCGVTAVLLTLLLWLGGYFLPQWLTALEMVRETMRAHWPWLLLMPLAAGPSYLLDGVFIGAAETRPMMVTMLVSAVLVYLPVWYLSRDWGNHGLWLAFVLFNAARGATLYPAYRRRWGGKQSLRGITG</sequence>
<dbReference type="Proteomes" id="UP000321933">
    <property type="component" value="Unassembled WGS sequence"/>
</dbReference>
<dbReference type="OrthoDB" id="9789527at2"/>
<dbReference type="NCBIfam" id="TIGR00797">
    <property type="entry name" value="matE"/>
    <property type="match status" value="1"/>
</dbReference>
<protein>
    <submittedName>
        <fullName evidence="7">MATE family efflux transporter</fullName>
    </submittedName>
</protein>
<dbReference type="InterPro" id="IPR002528">
    <property type="entry name" value="MATE_fam"/>
</dbReference>
<evidence type="ECO:0000256" key="6">
    <source>
        <dbReference type="SAM" id="Phobius"/>
    </source>
</evidence>
<dbReference type="GO" id="GO:0015297">
    <property type="term" value="F:antiporter activity"/>
    <property type="evidence" value="ECO:0007669"/>
    <property type="project" value="InterPro"/>
</dbReference>
<keyword evidence="5 6" id="KW-0472">Membrane</keyword>
<name>A0A5C8ZXW0_9GAMM</name>
<dbReference type="GO" id="GO:0042910">
    <property type="term" value="F:xenobiotic transmembrane transporter activity"/>
    <property type="evidence" value="ECO:0007669"/>
    <property type="project" value="InterPro"/>
</dbReference>
<evidence type="ECO:0000313" key="7">
    <source>
        <dbReference type="EMBL" id="TXS92317.1"/>
    </source>
</evidence>